<dbReference type="SUPFAM" id="SSF50998">
    <property type="entry name" value="Quinoprotein alcohol dehydrogenase-like"/>
    <property type="match status" value="2"/>
</dbReference>
<dbReference type="Pfam" id="PF13360">
    <property type="entry name" value="PQQ_2"/>
    <property type="match status" value="1"/>
</dbReference>
<protein>
    <recommendedName>
        <fullName evidence="2">Pyrrolo-quinoline quinone repeat domain-containing protein</fullName>
    </recommendedName>
</protein>
<name>A0A9W6KSX7_9ACTN</name>
<reference evidence="3" key="1">
    <citation type="journal article" date="2014" name="Int. J. Syst. Evol. Microbiol.">
        <title>Complete genome sequence of Corynebacterium casei LMG S-19264T (=DSM 44701T), isolated from a smear-ripened cheese.</title>
        <authorList>
            <consortium name="US DOE Joint Genome Institute (JGI-PGF)"/>
            <person name="Walter F."/>
            <person name="Albersmeier A."/>
            <person name="Kalinowski J."/>
            <person name="Ruckert C."/>
        </authorList>
    </citation>
    <scope>NUCLEOTIDE SEQUENCE</scope>
    <source>
        <strain evidence="3">VKM Ac-1321</strain>
    </source>
</reference>
<dbReference type="AlphaFoldDB" id="A0A9W6KSX7"/>
<keyword evidence="1" id="KW-0472">Membrane</keyword>
<evidence type="ECO:0000313" key="3">
    <source>
        <dbReference type="EMBL" id="GLL06637.1"/>
    </source>
</evidence>
<sequence length="464" mass="50438">MPEAIIELDVSAAWEPPERPGPAVARRRRKWRRVLLTLAVLAAATLVPAGAAAGHGLDPLYAVEFQVLAVDAAGSRILVHRYGPTGTDPVAEALDARTGRVLWQRAGRTDQSYIGLTDRVGLVQTERTDSDGAFTGYLQAFDAATGHDLWRRDDVRPVGLAPGGTVVVQEQAWPDEDDGFDPSYGNPDDASVALPQLPHHERFIGLDELTGAARWTTDLAPGTLPRFDYRDYPRISGFAELSAAGVLRNRDLTTGAVTSQYTLHLDGTIAQHWAGLPGQEVVLAAGRDGASVYDWATGRRLWRWTSELPAFNGPVPCLRVHYCVFGDSDTAVLDAADGKVLWRARGYTALLRDLGDRLLMFRQVKDDIHPSDVAAFDGGTGAVLWRRQGWFLANGYFNAPRVGGTFVWRSTSTTDAVIGQLDPRDGTVRVIGRAPDFYGTPQCTATATRVACLAIGVLYVWPLP</sequence>
<dbReference type="EMBL" id="BSFP01000075">
    <property type="protein sequence ID" value="GLL06637.1"/>
    <property type="molecule type" value="Genomic_DNA"/>
</dbReference>
<organism evidence="3 4">
    <name type="scientific">Dactylosporangium matsuzakiense</name>
    <dbReference type="NCBI Taxonomy" id="53360"/>
    <lineage>
        <taxon>Bacteria</taxon>
        <taxon>Bacillati</taxon>
        <taxon>Actinomycetota</taxon>
        <taxon>Actinomycetes</taxon>
        <taxon>Micromonosporales</taxon>
        <taxon>Micromonosporaceae</taxon>
        <taxon>Dactylosporangium</taxon>
    </lineage>
</organism>
<comment type="caution">
    <text evidence="3">The sequence shown here is derived from an EMBL/GenBank/DDBJ whole genome shotgun (WGS) entry which is preliminary data.</text>
</comment>
<dbReference type="Proteomes" id="UP001143480">
    <property type="component" value="Unassembled WGS sequence"/>
</dbReference>
<keyword evidence="1" id="KW-0812">Transmembrane</keyword>
<keyword evidence="1" id="KW-1133">Transmembrane helix</keyword>
<evidence type="ECO:0000256" key="1">
    <source>
        <dbReference type="SAM" id="Phobius"/>
    </source>
</evidence>
<gene>
    <name evidence="3" type="ORF">GCM10017581_083870</name>
</gene>
<reference evidence="3" key="2">
    <citation type="submission" date="2023-01" db="EMBL/GenBank/DDBJ databases">
        <authorList>
            <person name="Sun Q."/>
            <person name="Evtushenko L."/>
        </authorList>
    </citation>
    <scope>NUCLEOTIDE SEQUENCE</scope>
    <source>
        <strain evidence="3">VKM Ac-1321</strain>
    </source>
</reference>
<evidence type="ECO:0000313" key="4">
    <source>
        <dbReference type="Proteomes" id="UP001143480"/>
    </source>
</evidence>
<evidence type="ECO:0000259" key="2">
    <source>
        <dbReference type="Pfam" id="PF13360"/>
    </source>
</evidence>
<dbReference type="InterPro" id="IPR015943">
    <property type="entry name" value="WD40/YVTN_repeat-like_dom_sf"/>
</dbReference>
<dbReference type="Gene3D" id="2.130.10.10">
    <property type="entry name" value="YVTN repeat-like/Quinoprotein amine dehydrogenase"/>
    <property type="match status" value="1"/>
</dbReference>
<dbReference type="InterPro" id="IPR011047">
    <property type="entry name" value="Quinoprotein_ADH-like_sf"/>
</dbReference>
<feature type="domain" description="Pyrrolo-quinoline quinone repeat" evidence="2">
    <location>
        <begin position="205"/>
        <end position="387"/>
    </location>
</feature>
<dbReference type="InterPro" id="IPR002372">
    <property type="entry name" value="PQQ_rpt_dom"/>
</dbReference>
<accession>A0A9W6KSX7</accession>
<keyword evidence="4" id="KW-1185">Reference proteome</keyword>
<dbReference type="RefSeq" id="WP_261963358.1">
    <property type="nucleotide sequence ID" value="NZ_BAAAXA010000003.1"/>
</dbReference>
<feature type="transmembrane region" description="Helical" evidence="1">
    <location>
        <begin position="34"/>
        <end position="57"/>
    </location>
</feature>
<proteinExistence type="predicted"/>